<proteinExistence type="predicted"/>
<evidence type="ECO:0008006" key="3">
    <source>
        <dbReference type="Google" id="ProtNLM"/>
    </source>
</evidence>
<evidence type="ECO:0000313" key="1">
    <source>
        <dbReference type="EMBL" id="KAJ2902925.1"/>
    </source>
</evidence>
<protein>
    <recommendedName>
        <fullName evidence="3">Aminoglycoside phosphotransferase domain-containing protein</fullName>
    </recommendedName>
</protein>
<reference evidence="1" key="1">
    <citation type="submission" date="2022-07" db="EMBL/GenBank/DDBJ databases">
        <title>Draft genome sequence of Zalerion maritima ATCC 34329, a (micro)plastics degrading marine fungus.</title>
        <authorList>
            <person name="Paco A."/>
            <person name="Goncalves M.F.M."/>
            <person name="Rocha-Santos T.A.P."/>
            <person name="Alves A."/>
        </authorList>
    </citation>
    <scope>NUCLEOTIDE SEQUENCE</scope>
    <source>
        <strain evidence="1">ATCC 34329</strain>
    </source>
</reference>
<dbReference type="AlphaFoldDB" id="A0AAD5RTQ0"/>
<dbReference type="PANTHER" id="PTHR21310">
    <property type="entry name" value="AMINOGLYCOSIDE PHOSPHOTRANSFERASE-RELATED-RELATED"/>
    <property type="match status" value="1"/>
</dbReference>
<organism evidence="1 2">
    <name type="scientific">Zalerion maritima</name>
    <dbReference type="NCBI Taxonomy" id="339359"/>
    <lineage>
        <taxon>Eukaryota</taxon>
        <taxon>Fungi</taxon>
        <taxon>Dikarya</taxon>
        <taxon>Ascomycota</taxon>
        <taxon>Pezizomycotina</taxon>
        <taxon>Sordariomycetes</taxon>
        <taxon>Lulworthiomycetidae</taxon>
        <taxon>Lulworthiales</taxon>
        <taxon>Lulworthiaceae</taxon>
        <taxon>Zalerion</taxon>
    </lineage>
</organism>
<keyword evidence="2" id="KW-1185">Reference proteome</keyword>
<dbReference type="EMBL" id="JAKWBI020000096">
    <property type="protein sequence ID" value="KAJ2902925.1"/>
    <property type="molecule type" value="Genomic_DNA"/>
</dbReference>
<dbReference type="InterPro" id="IPR051678">
    <property type="entry name" value="AGP_Transferase"/>
</dbReference>
<dbReference type="Gene3D" id="3.90.1200.10">
    <property type="match status" value="1"/>
</dbReference>
<dbReference type="InterPro" id="IPR011009">
    <property type="entry name" value="Kinase-like_dom_sf"/>
</dbReference>
<comment type="caution">
    <text evidence="1">The sequence shown here is derived from an EMBL/GenBank/DDBJ whole genome shotgun (WGS) entry which is preliminary data.</text>
</comment>
<accession>A0AAD5RTQ0</accession>
<gene>
    <name evidence="1" type="ORF">MKZ38_010656</name>
</gene>
<name>A0AAD5RTQ0_9PEZI</name>
<dbReference type="PANTHER" id="PTHR21310:SF15">
    <property type="entry name" value="AMINOGLYCOSIDE PHOSPHOTRANSFERASE DOMAIN-CONTAINING PROTEIN"/>
    <property type="match status" value="1"/>
</dbReference>
<evidence type="ECO:0000313" key="2">
    <source>
        <dbReference type="Proteomes" id="UP001201980"/>
    </source>
</evidence>
<dbReference type="SUPFAM" id="SSF56112">
    <property type="entry name" value="Protein kinase-like (PK-like)"/>
    <property type="match status" value="1"/>
</dbReference>
<sequence>MLPNSTIPQTKRTFTATTFTKAMDVRPFFNIYGVDTSKKWPHERIWNEVAALKLIPEKTTIPVPQVLDWGYNTDGAYLTVQRVDGIELTTVKNRCRQAQKDGYTGLNGVVIPSPWVTEYDRRENWASKTSEEESYVFCHGDLGPQNLMCGPVTLEIVWVVDWENAGYLEEEFLHLWAVEGNNYYGLYDYNDQLARQIALLEGQGVQSGDVGWRSGQIV</sequence>
<dbReference type="Proteomes" id="UP001201980">
    <property type="component" value="Unassembled WGS sequence"/>
</dbReference>